<gene>
    <name evidence="6" type="ORF">METZ01_LOCUS216421</name>
</gene>
<evidence type="ECO:0000256" key="4">
    <source>
        <dbReference type="ARBA" id="ARBA00023065"/>
    </source>
</evidence>
<dbReference type="PANTHER" id="PTHR43833:SF5">
    <property type="entry name" value="TRK SYSTEM POTASSIUM UPTAKE PROTEIN TRKA"/>
    <property type="match status" value="1"/>
</dbReference>
<dbReference type="GO" id="GO:0015079">
    <property type="term" value="F:potassium ion transmembrane transporter activity"/>
    <property type="evidence" value="ECO:0007669"/>
    <property type="project" value="InterPro"/>
</dbReference>
<dbReference type="Pfam" id="PF02254">
    <property type="entry name" value="TrkA_N"/>
    <property type="match status" value="1"/>
</dbReference>
<dbReference type="GO" id="GO:0005886">
    <property type="term" value="C:plasma membrane"/>
    <property type="evidence" value="ECO:0007669"/>
    <property type="project" value="InterPro"/>
</dbReference>
<accession>A0A382FN79</accession>
<dbReference type="Gene3D" id="3.40.50.720">
    <property type="entry name" value="NAD(P)-binding Rossmann-like Domain"/>
    <property type="match status" value="1"/>
</dbReference>
<feature type="domain" description="RCK N-terminal" evidence="5">
    <location>
        <begin position="1"/>
        <end position="124"/>
    </location>
</feature>
<proteinExistence type="predicted"/>
<evidence type="ECO:0000313" key="6">
    <source>
        <dbReference type="EMBL" id="SVB63567.1"/>
    </source>
</evidence>
<dbReference type="AlphaFoldDB" id="A0A382FN79"/>
<keyword evidence="4" id="KW-0406">Ion transport</keyword>
<reference evidence="6" key="1">
    <citation type="submission" date="2018-05" db="EMBL/GenBank/DDBJ databases">
        <authorList>
            <person name="Lanie J.A."/>
            <person name="Ng W.-L."/>
            <person name="Kazmierczak K.M."/>
            <person name="Andrzejewski T.M."/>
            <person name="Davidsen T.M."/>
            <person name="Wayne K.J."/>
            <person name="Tettelin H."/>
            <person name="Glass J.I."/>
            <person name="Rusch D."/>
            <person name="Podicherti R."/>
            <person name="Tsui H.-C.T."/>
            <person name="Winkler M.E."/>
        </authorList>
    </citation>
    <scope>NUCLEOTIDE SEQUENCE</scope>
</reference>
<sequence>MKKIIILGANPVASALAETLANEKNDITVVDTDSEKLQELKDRIDIGTIIGQPSHPDVLEKAGGEDADMIIAVTDSDEINMVACRVAYSMFQTQEKICCIRSSSYLGSEDKLRGKHGIAVDDIVSPEVIVSDYISHLIDLPGSLQVLDFAK</sequence>
<protein>
    <recommendedName>
        <fullName evidence="5">RCK N-terminal domain-containing protein</fullName>
    </recommendedName>
</protein>
<evidence type="ECO:0000256" key="3">
    <source>
        <dbReference type="ARBA" id="ARBA00022958"/>
    </source>
</evidence>
<keyword evidence="2" id="KW-0633">Potassium transport</keyword>
<dbReference type="PANTHER" id="PTHR43833">
    <property type="entry name" value="POTASSIUM CHANNEL PROTEIN 2-RELATED-RELATED"/>
    <property type="match status" value="1"/>
</dbReference>
<dbReference type="EMBL" id="UINC01050516">
    <property type="protein sequence ID" value="SVB63567.1"/>
    <property type="molecule type" value="Genomic_DNA"/>
</dbReference>
<organism evidence="6">
    <name type="scientific">marine metagenome</name>
    <dbReference type="NCBI Taxonomy" id="408172"/>
    <lineage>
        <taxon>unclassified sequences</taxon>
        <taxon>metagenomes</taxon>
        <taxon>ecological metagenomes</taxon>
    </lineage>
</organism>
<dbReference type="PROSITE" id="PS51201">
    <property type="entry name" value="RCK_N"/>
    <property type="match status" value="1"/>
</dbReference>
<evidence type="ECO:0000256" key="2">
    <source>
        <dbReference type="ARBA" id="ARBA00022538"/>
    </source>
</evidence>
<evidence type="ECO:0000259" key="5">
    <source>
        <dbReference type="PROSITE" id="PS51201"/>
    </source>
</evidence>
<evidence type="ECO:0000256" key="1">
    <source>
        <dbReference type="ARBA" id="ARBA00022448"/>
    </source>
</evidence>
<dbReference type="InterPro" id="IPR050721">
    <property type="entry name" value="Trk_Ktr_HKT_K-transport"/>
</dbReference>
<feature type="non-terminal residue" evidence="6">
    <location>
        <position position="151"/>
    </location>
</feature>
<keyword evidence="3" id="KW-0630">Potassium</keyword>
<keyword evidence="1" id="KW-0813">Transport</keyword>
<name>A0A382FN79_9ZZZZ</name>
<dbReference type="InterPro" id="IPR006036">
    <property type="entry name" value="K_uptake_TrkA"/>
</dbReference>
<dbReference type="InterPro" id="IPR003148">
    <property type="entry name" value="RCK_N"/>
</dbReference>
<dbReference type="InterPro" id="IPR036291">
    <property type="entry name" value="NAD(P)-bd_dom_sf"/>
</dbReference>
<dbReference type="PRINTS" id="PR00335">
    <property type="entry name" value="KUPTAKETRKA"/>
</dbReference>
<dbReference type="SUPFAM" id="SSF51735">
    <property type="entry name" value="NAD(P)-binding Rossmann-fold domains"/>
    <property type="match status" value="1"/>
</dbReference>